<proteinExistence type="predicted"/>
<gene>
    <name evidence="2" type="ORF">RJT34_15532</name>
</gene>
<evidence type="ECO:0000313" key="2">
    <source>
        <dbReference type="EMBL" id="KAK7292681.1"/>
    </source>
</evidence>
<keyword evidence="1" id="KW-0472">Membrane</keyword>
<evidence type="ECO:0000313" key="3">
    <source>
        <dbReference type="Proteomes" id="UP001359559"/>
    </source>
</evidence>
<keyword evidence="1" id="KW-0812">Transmembrane</keyword>
<dbReference type="EMBL" id="JAYKXN010000004">
    <property type="protein sequence ID" value="KAK7292681.1"/>
    <property type="molecule type" value="Genomic_DNA"/>
</dbReference>
<reference evidence="2 3" key="1">
    <citation type="submission" date="2024-01" db="EMBL/GenBank/DDBJ databases">
        <title>The genomes of 5 underutilized Papilionoideae crops provide insights into root nodulation and disease resistance.</title>
        <authorList>
            <person name="Yuan L."/>
        </authorList>
    </citation>
    <scope>NUCLEOTIDE SEQUENCE [LARGE SCALE GENOMIC DNA]</scope>
    <source>
        <strain evidence="2">LY-2023</strain>
        <tissue evidence="2">Leaf</tissue>
    </source>
</reference>
<dbReference type="Proteomes" id="UP001359559">
    <property type="component" value="Unassembled WGS sequence"/>
</dbReference>
<dbReference type="AlphaFoldDB" id="A0AAN9J6Z8"/>
<feature type="transmembrane region" description="Helical" evidence="1">
    <location>
        <begin position="21"/>
        <end position="39"/>
    </location>
</feature>
<comment type="caution">
    <text evidence="2">The sequence shown here is derived from an EMBL/GenBank/DDBJ whole genome shotgun (WGS) entry which is preliminary data.</text>
</comment>
<sequence length="72" mass="8483">MPKKLSTFTFSSHIPNLHPQFSFFSFSFVLSLFLSIQWLPISELCLNKSWVGVRLAFSYLFCCQRDARLKKF</sequence>
<organism evidence="2 3">
    <name type="scientific">Clitoria ternatea</name>
    <name type="common">Butterfly pea</name>
    <dbReference type="NCBI Taxonomy" id="43366"/>
    <lineage>
        <taxon>Eukaryota</taxon>
        <taxon>Viridiplantae</taxon>
        <taxon>Streptophyta</taxon>
        <taxon>Embryophyta</taxon>
        <taxon>Tracheophyta</taxon>
        <taxon>Spermatophyta</taxon>
        <taxon>Magnoliopsida</taxon>
        <taxon>eudicotyledons</taxon>
        <taxon>Gunneridae</taxon>
        <taxon>Pentapetalae</taxon>
        <taxon>rosids</taxon>
        <taxon>fabids</taxon>
        <taxon>Fabales</taxon>
        <taxon>Fabaceae</taxon>
        <taxon>Papilionoideae</taxon>
        <taxon>50 kb inversion clade</taxon>
        <taxon>NPAAA clade</taxon>
        <taxon>indigoferoid/millettioid clade</taxon>
        <taxon>Phaseoleae</taxon>
        <taxon>Clitoria</taxon>
    </lineage>
</organism>
<keyword evidence="1" id="KW-1133">Transmembrane helix</keyword>
<protein>
    <submittedName>
        <fullName evidence="2">Uncharacterized protein</fullName>
    </submittedName>
</protein>
<evidence type="ECO:0000256" key="1">
    <source>
        <dbReference type="SAM" id="Phobius"/>
    </source>
</evidence>
<accession>A0AAN9J6Z8</accession>
<name>A0AAN9J6Z8_CLITE</name>
<keyword evidence="3" id="KW-1185">Reference proteome</keyword>